<accession>A0ACB8Q9B6</accession>
<gene>
    <name evidence="1" type="ORF">K488DRAFT_89917</name>
</gene>
<name>A0ACB8Q9B6_9AGAM</name>
<reference evidence="1" key="1">
    <citation type="submission" date="2021-02" db="EMBL/GenBank/DDBJ databases">
        <authorList>
            <consortium name="DOE Joint Genome Institute"/>
            <person name="Ahrendt S."/>
            <person name="Looney B.P."/>
            <person name="Miyauchi S."/>
            <person name="Morin E."/>
            <person name="Drula E."/>
            <person name="Courty P.E."/>
            <person name="Chicoki N."/>
            <person name="Fauchery L."/>
            <person name="Kohler A."/>
            <person name="Kuo A."/>
            <person name="Labutti K."/>
            <person name="Pangilinan J."/>
            <person name="Lipzen A."/>
            <person name="Riley R."/>
            <person name="Andreopoulos W."/>
            <person name="He G."/>
            <person name="Johnson J."/>
            <person name="Barry K.W."/>
            <person name="Grigoriev I.V."/>
            <person name="Nagy L."/>
            <person name="Hibbett D."/>
            <person name="Henrissat B."/>
            <person name="Matheny P.B."/>
            <person name="Labbe J."/>
            <person name="Martin F."/>
        </authorList>
    </citation>
    <scope>NUCLEOTIDE SEQUENCE</scope>
    <source>
        <strain evidence="1">EC-137</strain>
    </source>
</reference>
<dbReference type="Proteomes" id="UP000814128">
    <property type="component" value="Unassembled WGS sequence"/>
</dbReference>
<organism evidence="1 2">
    <name type="scientific">Vararia minispora EC-137</name>
    <dbReference type="NCBI Taxonomy" id="1314806"/>
    <lineage>
        <taxon>Eukaryota</taxon>
        <taxon>Fungi</taxon>
        <taxon>Dikarya</taxon>
        <taxon>Basidiomycota</taxon>
        <taxon>Agaricomycotina</taxon>
        <taxon>Agaricomycetes</taxon>
        <taxon>Russulales</taxon>
        <taxon>Lachnocladiaceae</taxon>
        <taxon>Vararia</taxon>
    </lineage>
</organism>
<reference evidence="1" key="2">
    <citation type="journal article" date="2022" name="New Phytol.">
        <title>Evolutionary transition to the ectomycorrhizal habit in the genomes of a hyperdiverse lineage of mushroom-forming fungi.</title>
        <authorList>
            <person name="Looney B."/>
            <person name="Miyauchi S."/>
            <person name="Morin E."/>
            <person name="Drula E."/>
            <person name="Courty P.E."/>
            <person name="Kohler A."/>
            <person name="Kuo A."/>
            <person name="LaButti K."/>
            <person name="Pangilinan J."/>
            <person name="Lipzen A."/>
            <person name="Riley R."/>
            <person name="Andreopoulos W."/>
            <person name="He G."/>
            <person name="Johnson J."/>
            <person name="Nolan M."/>
            <person name="Tritt A."/>
            <person name="Barry K.W."/>
            <person name="Grigoriev I.V."/>
            <person name="Nagy L.G."/>
            <person name="Hibbett D."/>
            <person name="Henrissat B."/>
            <person name="Matheny P.B."/>
            <person name="Labbe J."/>
            <person name="Martin F.M."/>
        </authorList>
    </citation>
    <scope>NUCLEOTIDE SEQUENCE</scope>
    <source>
        <strain evidence="1">EC-137</strain>
    </source>
</reference>
<protein>
    <submittedName>
        <fullName evidence="1">Chloride channel</fullName>
    </submittedName>
</protein>
<evidence type="ECO:0000313" key="1">
    <source>
        <dbReference type="EMBL" id="KAI0028260.1"/>
    </source>
</evidence>
<comment type="caution">
    <text evidence="1">The sequence shown here is derived from an EMBL/GenBank/DDBJ whole genome shotgun (WGS) entry which is preliminary data.</text>
</comment>
<keyword evidence="2" id="KW-1185">Reference proteome</keyword>
<dbReference type="EMBL" id="MU273771">
    <property type="protein sequence ID" value="KAI0028260.1"/>
    <property type="molecule type" value="Genomic_DNA"/>
</dbReference>
<sequence>MRDVLTAASAAGVAVVFGSPIGRVLFSIEEMSPTFSIRTMWRSFLCALIATVTLSAMNPFRTGKLVLFQVTYDRDWHFFEMMFFVILGIFGGLYGAIVIKLNMQFTAFRRKHLVNHAIAEAVVLVCLTAMIGYFNRFLQIDMTESLAVLFRECESGGDYENLCQTLVQWPMVNSLFLAMVIRIGLVIISYGSKVPTGIFVPSMAIGASFGRMVGIIVKAINRSVMRLTVTIVVIMFELTGALNYILPTMIVLLVMKAIGDMLGVHGIADEAIRFNGYPFLEKNDHFNDVPVPYIMCRDLYTLAADSLTLEQLETFLDSTSVYRFPIVTSAGSSTLVGHIGCKELVHALDSCCRYVPLPRDTCCVFVPSPNEEVNPLWSAVGGEPDSRDGLPLEIMMQLFKCIGPCVILVEEYGALIGLSTVKDVLHLSPEELDTSRLSASWTRQGGFDGALEEMCGGLVGALESVVGRLREWPWATQGWW</sequence>
<proteinExistence type="predicted"/>
<evidence type="ECO:0000313" key="2">
    <source>
        <dbReference type="Proteomes" id="UP000814128"/>
    </source>
</evidence>